<protein>
    <submittedName>
        <fullName evidence="8">Aspartate aminotransferase family protein</fullName>
    </submittedName>
</protein>
<dbReference type="InterPro" id="IPR015424">
    <property type="entry name" value="PyrdxlP-dep_Trfase"/>
</dbReference>
<dbReference type="GO" id="GO:0016831">
    <property type="term" value="F:carboxy-lyase activity"/>
    <property type="evidence" value="ECO:0007669"/>
    <property type="project" value="UniProtKB-KW"/>
</dbReference>
<name>A0A6C0ULF3_9EURY</name>
<dbReference type="Pfam" id="PF00282">
    <property type="entry name" value="Pyridoxal_deC"/>
    <property type="match status" value="1"/>
</dbReference>
<keyword evidence="3" id="KW-0210">Decarboxylase</keyword>
<dbReference type="Gene3D" id="3.90.1150.10">
    <property type="entry name" value="Aspartate Aminotransferase, domain 1"/>
    <property type="match status" value="1"/>
</dbReference>
<dbReference type="InterPro" id="IPR010977">
    <property type="entry name" value="Aromatic_deC"/>
</dbReference>
<organism evidence="8 9">
    <name type="scientific">Halogeometricum borinquense</name>
    <dbReference type="NCBI Taxonomy" id="60847"/>
    <lineage>
        <taxon>Archaea</taxon>
        <taxon>Methanobacteriati</taxon>
        <taxon>Methanobacteriota</taxon>
        <taxon>Stenosarchaea group</taxon>
        <taxon>Halobacteria</taxon>
        <taxon>Halobacteriales</taxon>
        <taxon>Haloferacaceae</taxon>
        <taxon>Halogeometricum</taxon>
    </lineage>
</organism>
<evidence type="ECO:0000256" key="2">
    <source>
        <dbReference type="ARBA" id="ARBA00009533"/>
    </source>
</evidence>
<dbReference type="InterPro" id="IPR015422">
    <property type="entry name" value="PyrdxlP-dep_Trfase_small"/>
</dbReference>
<keyword evidence="5 7" id="KW-0456">Lyase</keyword>
<dbReference type="GO" id="GO:0019752">
    <property type="term" value="P:carboxylic acid metabolic process"/>
    <property type="evidence" value="ECO:0007669"/>
    <property type="project" value="InterPro"/>
</dbReference>
<dbReference type="Proteomes" id="UP000465846">
    <property type="component" value="Chromosome"/>
</dbReference>
<dbReference type="PANTHER" id="PTHR45677">
    <property type="entry name" value="GLUTAMATE DECARBOXYLASE-RELATED"/>
    <property type="match status" value="1"/>
</dbReference>
<reference evidence="8 9" key="1">
    <citation type="submission" date="2020-02" db="EMBL/GenBank/DDBJ databases">
        <title>Whole genome sequence of Halogeometricum borinquense strain wsp4.</title>
        <authorList>
            <person name="Verma D.K."/>
            <person name="Gopal K."/>
            <person name="Prasad E.S."/>
        </authorList>
    </citation>
    <scope>NUCLEOTIDE SEQUENCE [LARGE SCALE GENOMIC DNA]</scope>
    <source>
        <strain evidence="9">wsp4</strain>
    </source>
</reference>
<dbReference type="GO" id="GO:0006520">
    <property type="term" value="P:amino acid metabolic process"/>
    <property type="evidence" value="ECO:0007669"/>
    <property type="project" value="InterPro"/>
</dbReference>
<dbReference type="PRINTS" id="PR00800">
    <property type="entry name" value="YHDCRBOXLASE"/>
</dbReference>
<evidence type="ECO:0000256" key="4">
    <source>
        <dbReference type="ARBA" id="ARBA00022898"/>
    </source>
</evidence>
<comment type="similarity">
    <text evidence="2 7">Belongs to the group II decarboxylase family.</text>
</comment>
<keyword evidence="8" id="KW-0032">Aminotransferase</keyword>
<comment type="cofactor">
    <cofactor evidence="1 6 7">
        <name>pyridoxal 5'-phosphate</name>
        <dbReference type="ChEBI" id="CHEBI:597326"/>
    </cofactor>
</comment>
<dbReference type="InterPro" id="IPR015421">
    <property type="entry name" value="PyrdxlP-dep_Trfase_major"/>
</dbReference>
<evidence type="ECO:0000256" key="3">
    <source>
        <dbReference type="ARBA" id="ARBA00022793"/>
    </source>
</evidence>
<feature type="modified residue" description="N6-(pyridoxal phosphate)lysine" evidence="6">
    <location>
        <position position="333"/>
    </location>
</feature>
<dbReference type="CDD" id="cd06450">
    <property type="entry name" value="DOPA_deC_like"/>
    <property type="match status" value="1"/>
</dbReference>
<dbReference type="InterPro" id="IPR002129">
    <property type="entry name" value="PyrdxlP-dep_de-COase"/>
</dbReference>
<keyword evidence="8" id="KW-0808">Transferase</keyword>
<dbReference type="AlphaFoldDB" id="A0A6C0ULF3"/>
<dbReference type="GO" id="GO:0005737">
    <property type="term" value="C:cytoplasm"/>
    <property type="evidence" value="ECO:0007669"/>
    <property type="project" value="TreeGrafter"/>
</dbReference>
<evidence type="ECO:0000256" key="6">
    <source>
        <dbReference type="PIRSR" id="PIRSR602129-50"/>
    </source>
</evidence>
<evidence type="ECO:0000256" key="7">
    <source>
        <dbReference type="RuleBase" id="RU000382"/>
    </source>
</evidence>
<evidence type="ECO:0000313" key="8">
    <source>
        <dbReference type="EMBL" id="QIB76087.1"/>
    </source>
</evidence>
<dbReference type="Gene3D" id="3.40.640.10">
    <property type="entry name" value="Type I PLP-dependent aspartate aminotransferase-like (Major domain)"/>
    <property type="match status" value="1"/>
</dbReference>
<keyword evidence="4 6" id="KW-0663">Pyridoxal phosphate</keyword>
<dbReference type="GO" id="GO:0030170">
    <property type="term" value="F:pyridoxal phosphate binding"/>
    <property type="evidence" value="ECO:0007669"/>
    <property type="project" value="InterPro"/>
</dbReference>
<dbReference type="GO" id="GO:0008483">
    <property type="term" value="F:transaminase activity"/>
    <property type="evidence" value="ECO:0007669"/>
    <property type="project" value="UniProtKB-KW"/>
</dbReference>
<sequence length="542" mass="58385">MSFQEAEGNESAPDGTATDAVDGQTLAERMFIGTPAGNDAYTAAIDRCRDAVLSAVGEADRPYSGSTYAEHRERLTQDTIPESGREIDEVIEDLATDVLEESVYPSDEACSAHLQCPPMVPSLAAEVVLSALNQSMDSFDQAPAATVLEEQVIDDLTSLFGLGDGADGVFTSGGTQSNLQGLLLAREHYVAEAFDRSVRTSGLPPAAEKMRILTSEDAHFTVAQAAAQLGLGEDAVVTVPTGDDHRMDPDELADELARLKQADCRPFALVGTAGTTDFGSVDPLNDLADLADEHDLWFHVDAALGGALALSETHAGKLDGIERADSLTVDFHKLLYQPISCGVFLLSDGDKFELMGRNAAYLNPKSDQVSNLVSKSLQTTRRFDALKPYVAFQTLGREGMAALVDRTVTLADRAASLIRSDPGFELSCPPTINIVPFRYTPERDHPARSPDEWADRINRRARDRLLASGCGVVARTEVDGCVHLKLTLMNPRTTVADIRELLLTLKGYAAQAETKAISNHRIESDDRLDFAPVCGSGDEESR</sequence>
<gene>
    <name evidence="8" type="ORF">G3I44_18500</name>
</gene>
<dbReference type="SUPFAM" id="SSF53383">
    <property type="entry name" value="PLP-dependent transferases"/>
    <property type="match status" value="1"/>
</dbReference>
<dbReference type="PANTHER" id="PTHR45677:SF8">
    <property type="entry name" value="CYSTEINE SULFINIC ACID DECARBOXYLASE"/>
    <property type="match status" value="1"/>
</dbReference>
<evidence type="ECO:0000256" key="1">
    <source>
        <dbReference type="ARBA" id="ARBA00001933"/>
    </source>
</evidence>
<dbReference type="EMBL" id="CP048739">
    <property type="protein sequence ID" value="QIB76087.1"/>
    <property type="molecule type" value="Genomic_DNA"/>
</dbReference>
<dbReference type="GeneID" id="44081435"/>
<proteinExistence type="inferred from homology"/>
<evidence type="ECO:0000256" key="5">
    <source>
        <dbReference type="ARBA" id="ARBA00023239"/>
    </source>
</evidence>
<accession>A0A6C0ULF3</accession>
<evidence type="ECO:0000313" key="9">
    <source>
        <dbReference type="Proteomes" id="UP000465846"/>
    </source>
</evidence>
<dbReference type="RefSeq" id="WP_163487786.1">
    <property type="nucleotide sequence ID" value="NZ_CP048739.1"/>
</dbReference>